<sequence>MTMQSRSKVEEILIHPSVTLTVIERGENGKLSSGKNAISSLGRVHATAAHPYTLRLRNGNSSTAIVYRVTTRNAHWWWAQGTHGILYPPKEEEVEEEYDYDNNISMSNSNNIGNKKVMHSSESGNKSIGYISMRVKEPEWIDRLHKEWSKLSQSTLSTEVMNSEEESQMQREPEETTDKITTITSSSLSSPPLPSSYISGKTTTAVDFIRIMFAELPATHPLLLNPQIMVNDITKSNFLTWWDKVMTAADAIATGTASASSNGGGSRREKRQNKKRTQQVVYTGVTVFTLPVKVAFLSEQSFWTALSVDAKRSSSDVSNKKVVLSSQKSLSFHDDDDNNNNNRQKKQKKVLIDDGINDDDDNVHDLKVGFCTVSLAIVAIICSFLAGVGMV</sequence>
<evidence type="ECO:0000256" key="1">
    <source>
        <dbReference type="SAM" id="MobiDB-lite"/>
    </source>
</evidence>
<evidence type="ECO:0000313" key="4">
    <source>
        <dbReference type="Proteomes" id="UP000192257"/>
    </source>
</evidence>
<dbReference type="Proteomes" id="UP000192257">
    <property type="component" value="Unassembled WGS sequence"/>
</dbReference>
<feature type="compositionally biased region" description="Basic residues" evidence="1">
    <location>
        <begin position="268"/>
        <end position="277"/>
    </location>
</feature>
<gene>
    <name evidence="3" type="ORF">TM35_000181610</name>
</gene>
<keyword evidence="4" id="KW-1185">Reference proteome</keyword>
<keyword evidence="2" id="KW-1133">Transmembrane helix</keyword>
<feature type="transmembrane region" description="Helical" evidence="2">
    <location>
        <begin position="280"/>
        <end position="298"/>
    </location>
</feature>
<feature type="region of interest" description="Disordered" evidence="1">
    <location>
        <begin position="256"/>
        <end position="277"/>
    </location>
</feature>
<keyword evidence="2" id="KW-0812">Transmembrane</keyword>
<dbReference type="RefSeq" id="XP_028882170.1">
    <property type="nucleotide sequence ID" value="XM_029026474.1"/>
</dbReference>
<comment type="caution">
    <text evidence="3">The sequence shown here is derived from an EMBL/GenBank/DDBJ whole genome shotgun (WGS) entry which is preliminary data.</text>
</comment>
<feature type="compositionally biased region" description="Basic and acidic residues" evidence="1">
    <location>
        <begin position="168"/>
        <end position="178"/>
    </location>
</feature>
<feature type="transmembrane region" description="Helical" evidence="2">
    <location>
        <begin position="366"/>
        <end position="388"/>
    </location>
</feature>
<keyword evidence="2" id="KW-0472">Membrane</keyword>
<dbReference type="GeneID" id="39986254"/>
<dbReference type="OrthoDB" id="10457967at2759"/>
<organism evidence="3 4">
    <name type="scientific">Trypanosoma theileri</name>
    <dbReference type="NCBI Taxonomy" id="67003"/>
    <lineage>
        <taxon>Eukaryota</taxon>
        <taxon>Discoba</taxon>
        <taxon>Euglenozoa</taxon>
        <taxon>Kinetoplastea</taxon>
        <taxon>Metakinetoplastina</taxon>
        <taxon>Trypanosomatida</taxon>
        <taxon>Trypanosomatidae</taxon>
        <taxon>Trypanosoma</taxon>
    </lineage>
</organism>
<protein>
    <submittedName>
        <fullName evidence="3">Uncharacterized protein</fullName>
    </submittedName>
</protein>
<name>A0A1X0NTR7_9TRYP</name>
<reference evidence="3 4" key="1">
    <citation type="submission" date="2017-03" db="EMBL/GenBank/DDBJ databases">
        <title>An alternative strategy for trypanosome survival in the mammalian bloodstream revealed through genome and transcriptome analysis of the ubiquitous bovine parasite Trypanosoma (Megatrypanum) theileri.</title>
        <authorList>
            <person name="Kelly S."/>
            <person name="Ivens A."/>
            <person name="Mott A."/>
            <person name="O'Neill E."/>
            <person name="Emms D."/>
            <person name="Macleod O."/>
            <person name="Voorheis P."/>
            <person name="Matthews J."/>
            <person name="Matthews K."/>
            <person name="Carrington M."/>
        </authorList>
    </citation>
    <scope>NUCLEOTIDE SEQUENCE [LARGE SCALE GENOMIC DNA]</scope>
    <source>
        <strain evidence="3">Edinburgh</strain>
    </source>
</reference>
<feature type="region of interest" description="Disordered" evidence="1">
    <location>
        <begin position="155"/>
        <end position="178"/>
    </location>
</feature>
<dbReference type="AlphaFoldDB" id="A0A1X0NTR7"/>
<dbReference type="EMBL" id="NBCO01000018">
    <property type="protein sequence ID" value="ORC88104.1"/>
    <property type="molecule type" value="Genomic_DNA"/>
</dbReference>
<evidence type="ECO:0000256" key="2">
    <source>
        <dbReference type="SAM" id="Phobius"/>
    </source>
</evidence>
<evidence type="ECO:0000313" key="3">
    <source>
        <dbReference type="EMBL" id="ORC88104.1"/>
    </source>
</evidence>
<accession>A0A1X0NTR7</accession>
<proteinExistence type="predicted"/>
<dbReference type="VEuPathDB" id="TriTrypDB:TM35_000181610"/>